<evidence type="ECO:0000313" key="6">
    <source>
        <dbReference type="Proteomes" id="UP000310263"/>
    </source>
</evidence>
<keyword evidence="4" id="KW-0472">Membrane</keyword>
<dbReference type="SUPFAM" id="SSF47384">
    <property type="entry name" value="Homodimeric domain of signal transducing histidine kinase"/>
    <property type="match status" value="1"/>
</dbReference>
<dbReference type="AlphaFoldDB" id="A0A4S2F0V8"/>
<protein>
    <recommendedName>
        <fullName evidence="3">histidine kinase</fullName>
        <ecNumber evidence="3">2.7.13.3</ecNumber>
    </recommendedName>
</protein>
<organism evidence="5 6">
    <name type="scientific">Muricaecibacterium torontonense</name>
    <dbReference type="NCBI Taxonomy" id="3032871"/>
    <lineage>
        <taxon>Bacteria</taxon>
        <taxon>Bacillati</taxon>
        <taxon>Actinomycetota</taxon>
        <taxon>Coriobacteriia</taxon>
        <taxon>Coriobacteriales</taxon>
        <taxon>Atopobiaceae</taxon>
        <taxon>Muricaecibacterium</taxon>
    </lineage>
</organism>
<dbReference type="InterPro" id="IPR036097">
    <property type="entry name" value="HisK_dim/P_sf"/>
</dbReference>
<dbReference type="CDD" id="cd00082">
    <property type="entry name" value="HisKA"/>
    <property type="match status" value="1"/>
</dbReference>
<gene>
    <name evidence="5" type="ORF">E5334_03610</name>
</gene>
<comment type="catalytic activity">
    <reaction evidence="1">
        <text>ATP + protein L-histidine = ADP + protein N-phospho-L-histidine.</text>
        <dbReference type="EC" id="2.7.13.3"/>
    </reaction>
</comment>
<dbReference type="EMBL" id="SRYE01000002">
    <property type="protein sequence ID" value="TGY62516.1"/>
    <property type="molecule type" value="Genomic_DNA"/>
</dbReference>
<evidence type="ECO:0000256" key="1">
    <source>
        <dbReference type="ARBA" id="ARBA00000085"/>
    </source>
</evidence>
<keyword evidence="4" id="KW-0812">Transmembrane</keyword>
<dbReference type="GO" id="GO:0000155">
    <property type="term" value="F:phosphorelay sensor kinase activity"/>
    <property type="evidence" value="ECO:0007669"/>
    <property type="project" value="InterPro"/>
</dbReference>
<dbReference type="GO" id="GO:0005886">
    <property type="term" value="C:plasma membrane"/>
    <property type="evidence" value="ECO:0007669"/>
    <property type="project" value="UniProtKB-SubCell"/>
</dbReference>
<dbReference type="OrthoDB" id="3190394at2"/>
<dbReference type="RefSeq" id="WP_136012245.1">
    <property type="nucleotide sequence ID" value="NZ_SRYE01000002.1"/>
</dbReference>
<accession>A0A4S2F0V8</accession>
<name>A0A4S2F0V8_9ACTN</name>
<evidence type="ECO:0000256" key="3">
    <source>
        <dbReference type="ARBA" id="ARBA00012438"/>
    </source>
</evidence>
<dbReference type="EC" id="2.7.13.3" evidence="3"/>
<proteinExistence type="predicted"/>
<evidence type="ECO:0000313" key="5">
    <source>
        <dbReference type="EMBL" id="TGY62516.1"/>
    </source>
</evidence>
<keyword evidence="4" id="KW-1133">Transmembrane helix</keyword>
<evidence type="ECO:0000256" key="4">
    <source>
        <dbReference type="SAM" id="Phobius"/>
    </source>
</evidence>
<evidence type="ECO:0000256" key="2">
    <source>
        <dbReference type="ARBA" id="ARBA00004236"/>
    </source>
</evidence>
<keyword evidence="6" id="KW-1185">Reference proteome</keyword>
<feature type="transmembrane region" description="Helical" evidence="4">
    <location>
        <begin position="12"/>
        <end position="33"/>
    </location>
</feature>
<sequence>MNSQSGLRRLSGVQWITCALLLIAAFAGPLIVVDAQAKETLSWCLDQRADPSSWDMQVVRYPLKEYNPEYPPESQALHSVLSQVSDEEGLGSLPEQRTVQLLDGWPHVRAYYYLQEGPLEPLYGPGLWVVMVDVSQAIHAINAAWVIVAASAFLGLLAQQFLLRTASKAIAQNYEQIRSRYVLGSHEVKGPLMAIRGFVEACEDGLMNPQESAGLVAEEVAKIQQTLDDLAKLAWVEEDKEPVQMTRIDLAPYLLDEAQRGRWSSEAPRTSGFLAIWADAFLVDQALSTLSHWMDRCDLAPQHIEAAGLELRPSRQSRVAQLDQRVALTLSFAEPLSKKAAEDVALTLLLAIQDLQAGDLVVDADRGMVQLRWRTV</sequence>
<reference evidence="5 6" key="1">
    <citation type="submission" date="2019-04" db="EMBL/GenBank/DDBJ databases">
        <title>Microbes associate with the intestines of laboratory mice.</title>
        <authorList>
            <person name="Navarre W."/>
            <person name="Wong E."/>
            <person name="Huang K."/>
            <person name="Tropini C."/>
            <person name="Ng K."/>
            <person name="Yu B."/>
        </authorList>
    </citation>
    <scope>NUCLEOTIDE SEQUENCE [LARGE SCALE GENOMIC DNA]</scope>
    <source>
        <strain evidence="5 6">NM07_P-09</strain>
    </source>
</reference>
<comment type="caution">
    <text evidence="5">The sequence shown here is derived from an EMBL/GenBank/DDBJ whole genome shotgun (WGS) entry which is preliminary data.</text>
</comment>
<dbReference type="InterPro" id="IPR003661">
    <property type="entry name" value="HisK_dim/P_dom"/>
</dbReference>
<comment type="subcellular location">
    <subcellularLocation>
        <location evidence="2">Cell membrane</location>
    </subcellularLocation>
</comment>
<dbReference type="Proteomes" id="UP000310263">
    <property type="component" value="Unassembled WGS sequence"/>
</dbReference>
<feature type="transmembrane region" description="Helical" evidence="4">
    <location>
        <begin position="137"/>
        <end position="158"/>
    </location>
</feature>